<reference evidence="2 3" key="1">
    <citation type="submission" date="2007-08" db="EMBL/GenBank/DDBJ databases">
        <title>Draft genome sequence of Clostridium leptum (DSM 753).</title>
        <authorList>
            <person name="Sudarsanam P."/>
            <person name="Ley R."/>
            <person name="Guruge J."/>
            <person name="Turnbaugh P.J."/>
            <person name="Mahowald M."/>
            <person name="Liep D."/>
            <person name="Gordon J."/>
        </authorList>
    </citation>
    <scope>NUCLEOTIDE SEQUENCE [LARGE SCALE GENOMIC DNA]</scope>
    <source>
        <strain evidence="2 3">DSM 753</strain>
    </source>
</reference>
<keyword evidence="1" id="KW-1133">Transmembrane helix</keyword>
<dbReference type="HOGENOM" id="CLU_2069012_0_0_9"/>
<evidence type="ECO:0000313" key="2">
    <source>
        <dbReference type="EMBL" id="EDO62669.1"/>
    </source>
</evidence>
<dbReference type="AlphaFoldDB" id="A7VPK7"/>
<evidence type="ECO:0000313" key="3">
    <source>
        <dbReference type="Proteomes" id="UP000003490"/>
    </source>
</evidence>
<keyword evidence="1" id="KW-0812">Transmembrane</keyword>
<reference evidence="2 3" key="2">
    <citation type="submission" date="2007-08" db="EMBL/GenBank/DDBJ databases">
        <authorList>
            <person name="Fulton L."/>
            <person name="Clifton S."/>
            <person name="Fulton B."/>
            <person name="Xu J."/>
            <person name="Minx P."/>
            <person name="Pepin K.H."/>
            <person name="Johnson M."/>
            <person name="Thiruvilangam P."/>
            <person name="Bhonagiri V."/>
            <person name="Nash W.E."/>
            <person name="Wang C."/>
            <person name="Mardis E.R."/>
            <person name="Wilson R.K."/>
        </authorList>
    </citation>
    <scope>NUCLEOTIDE SEQUENCE [LARGE SCALE GENOMIC DNA]</scope>
    <source>
        <strain evidence="2 3">DSM 753</strain>
    </source>
</reference>
<comment type="caution">
    <text evidence="2">The sequence shown here is derived from an EMBL/GenBank/DDBJ whole genome shotgun (WGS) entry which is preliminary data.</text>
</comment>
<dbReference type="EMBL" id="ABCB02000013">
    <property type="protein sequence ID" value="EDO62669.1"/>
    <property type="molecule type" value="Genomic_DNA"/>
</dbReference>
<organism evidence="2 3">
    <name type="scientific">[Clostridium] leptum DSM 753</name>
    <dbReference type="NCBI Taxonomy" id="428125"/>
    <lineage>
        <taxon>Bacteria</taxon>
        <taxon>Bacillati</taxon>
        <taxon>Bacillota</taxon>
        <taxon>Clostridia</taxon>
        <taxon>Eubacteriales</taxon>
        <taxon>Oscillospiraceae</taxon>
        <taxon>Oscillospiraceae incertae sedis</taxon>
    </lineage>
</organism>
<accession>A7VPK7</accession>
<evidence type="ECO:0000256" key="1">
    <source>
        <dbReference type="SAM" id="Phobius"/>
    </source>
</evidence>
<feature type="transmembrane region" description="Helical" evidence="1">
    <location>
        <begin position="61"/>
        <end position="85"/>
    </location>
</feature>
<protein>
    <submittedName>
        <fullName evidence="2">Uncharacterized protein</fullName>
    </submittedName>
</protein>
<gene>
    <name evidence="2" type="ORF">CLOLEP_00483</name>
</gene>
<sequence length="118" mass="13999">MIDKPNFVCYNRQNDMGRRTAMLNEKSGIWIKLYKLCIIIIFILCFPGCFFLGTLLRLTGFSYFCCIFLGLFVGILQWILNMLILNLVSNLQILREIEEKSEQRRETWAEKRVLRPIK</sequence>
<feature type="transmembrane region" description="Helical" evidence="1">
    <location>
        <begin position="33"/>
        <end position="55"/>
    </location>
</feature>
<keyword evidence="1" id="KW-0472">Membrane</keyword>
<proteinExistence type="predicted"/>
<name>A7VPK7_9FIRM</name>
<dbReference type="Proteomes" id="UP000003490">
    <property type="component" value="Unassembled WGS sequence"/>
</dbReference>